<dbReference type="GO" id="GO:0016881">
    <property type="term" value="F:acid-amino acid ligase activity"/>
    <property type="evidence" value="ECO:0007669"/>
    <property type="project" value="InterPro"/>
</dbReference>
<dbReference type="EMBL" id="PEUE01000042">
    <property type="protein sequence ID" value="PIV38492.1"/>
    <property type="molecule type" value="Genomic_DNA"/>
</dbReference>
<proteinExistence type="predicted"/>
<evidence type="ECO:0000313" key="2">
    <source>
        <dbReference type="EMBL" id="PIV38492.1"/>
    </source>
</evidence>
<dbReference type="InterPro" id="IPR036615">
    <property type="entry name" value="Mur_ligase_C_dom_sf"/>
</dbReference>
<dbReference type="SUPFAM" id="SSF53244">
    <property type="entry name" value="MurD-like peptide ligases, peptide-binding domain"/>
    <property type="match status" value="1"/>
</dbReference>
<evidence type="ECO:0000259" key="1">
    <source>
        <dbReference type="Pfam" id="PF02875"/>
    </source>
</evidence>
<dbReference type="InterPro" id="IPR004101">
    <property type="entry name" value="Mur_ligase_C"/>
</dbReference>
<reference evidence="3" key="1">
    <citation type="submission" date="2017-09" db="EMBL/GenBank/DDBJ databases">
        <title>Depth-based differentiation of microbial function through sediment-hosted aquifers and enrichment of novel symbionts in the deep terrestrial subsurface.</title>
        <authorList>
            <person name="Probst A.J."/>
            <person name="Ladd B."/>
            <person name="Jarett J.K."/>
            <person name="Geller-Mcgrath D.E."/>
            <person name="Sieber C.M.K."/>
            <person name="Emerson J.B."/>
            <person name="Anantharaman K."/>
            <person name="Thomas B.C."/>
            <person name="Malmstrom R."/>
            <person name="Stieglmeier M."/>
            <person name="Klingl A."/>
            <person name="Woyke T."/>
            <person name="Ryan C.M."/>
            <person name="Banfield J.F."/>
        </authorList>
    </citation>
    <scope>NUCLEOTIDE SEQUENCE [LARGE SCALE GENOMIC DNA]</scope>
</reference>
<gene>
    <name evidence="2" type="ORF">COS30_01745</name>
</gene>
<sequence>MDEEQDFSVIVDLAHTPDSFDKVFKLFRDLLVRRSSAEPSEGGAHTRNKIISVFGSAGGGRDKWKRPELGRIASEYSDQIFITNEDPYDEDALKIADEILAGCNKNKTDIVLDRRQAIAKALGLAQAGDMVLILGKGTEQTLAVGGKKMKWDDREVTREELKKLKLGA</sequence>
<organism evidence="2 3">
    <name type="scientific">Candidatus Portnoybacteria bacterium CG02_land_8_20_14_3_00_45_8</name>
    <dbReference type="NCBI Taxonomy" id="1974807"/>
    <lineage>
        <taxon>Bacteria</taxon>
        <taxon>Candidatus Portnoyibacteriota</taxon>
    </lineage>
</organism>
<dbReference type="Gene3D" id="3.90.190.20">
    <property type="entry name" value="Mur ligase, C-terminal domain"/>
    <property type="match status" value="1"/>
</dbReference>
<evidence type="ECO:0000313" key="3">
    <source>
        <dbReference type="Proteomes" id="UP000229247"/>
    </source>
</evidence>
<protein>
    <recommendedName>
        <fullName evidence="1">Mur ligase C-terminal domain-containing protein</fullName>
    </recommendedName>
</protein>
<dbReference type="PANTHER" id="PTHR23135">
    <property type="entry name" value="MUR LIGASE FAMILY MEMBER"/>
    <property type="match status" value="1"/>
</dbReference>
<name>A0A2M7D641_9BACT</name>
<dbReference type="AlphaFoldDB" id="A0A2M7D641"/>
<dbReference type="Proteomes" id="UP000229247">
    <property type="component" value="Unassembled WGS sequence"/>
</dbReference>
<feature type="domain" description="Mur ligase C-terminal" evidence="1">
    <location>
        <begin position="3"/>
        <end position="137"/>
    </location>
</feature>
<comment type="caution">
    <text evidence="2">The sequence shown here is derived from an EMBL/GenBank/DDBJ whole genome shotgun (WGS) entry which is preliminary data.</text>
</comment>
<dbReference type="Pfam" id="PF02875">
    <property type="entry name" value="Mur_ligase_C"/>
    <property type="match status" value="1"/>
</dbReference>
<dbReference type="PANTHER" id="PTHR23135:SF4">
    <property type="entry name" value="UDP-N-ACETYLMURAMOYL-L-ALANYL-D-GLUTAMATE--2,6-DIAMINOPIMELATE LIGASE MURE HOMOLOG, CHLOROPLASTIC"/>
    <property type="match status" value="1"/>
</dbReference>
<accession>A0A2M7D641</accession>